<name>A0A6J0TY26_9SAUR</name>
<dbReference type="GeneID" id="110081224"/>
<feature type="chain" id="PRO_5045592171" evidence="6">
    <location>
        <begin position="34"/>
        <end position="194"/>
    </location>
</feature>
<dbReference type="AlphaFoldDB" id="A0A6J0TY26"/>
<gene>
    <name evidence="10" type="primary">CDNF</name>
</gene>
<dbReference type="Gene3D" id="1.10.225.10">
    <property type="entry name" value="Saposin-like"/>
    <property type="match status" value="1"/>
</dbReference>
<dbReference type="GO" id="GO:0071542">
    <property type="term" value="P:dopaminergic neuron differentiation"/>
    <property type="evidence" value="ECO:0007669"/>
    <property type="project" value="TreeGrafter"/>
</dbReference>
<feature type="domain" description="ARMET C-terminal" evidence="7">
    <location>
        <begin position="143"/>
        <end position="185"/>
    </location>
</feature>
<keyword evidence="3" id="KW-0964">Secreted</keyword>
<dbReference type="Pfam" id="PF10208">
    <property type="entry name" value="ARMET_C"/>
    <property type="match status" value="1"/>
</dbReference>
<feature type="domain" description="ARMET N-terminal" evidence="8">
    <location>
        <begin position="44"/>
        <end position="139"/>
    </location>
</feature>
<keyword evidence="4 6" id="KW-0732">Signal</keyword>
<dbReference type="InterPro" id="IPR045332">
    <property type="entry name" value="ARMET_N"/>
</dbReference>
<evidence type="ECO:0000256" key="3">
    <source>
        <dbReference type="ARBA" id="ARBA00022525"/>
    </source>
</evidence>
<dbReference type="RefSeq" id="XP_020653426.2">
    <property type="nucleotide sequence ID" value="XM_020797767.2"/>
</dbReference>
<comment type="subcellular location">
    <subcellularLocation>
        <location evidence="1">Secreted</location>
    </subcellularLocation>
</comment>
<keyword evidence="9" id="KW-1185">Reference proteome</keyword>
<accession>A0A6J0TY26</accession>
<dbReference type="InParanoid" id="A0A6J0TY26"/>
<protein>
    <submittedName>
        <fullName evidence="10">Cerebral dopamine neurotrophic factor</fullName>
    </submittedName>
</protein>
<dbReference type="InterPro" id="IPR036361">
    <property type="entry name" value="SAP_dom_sf"/>
</dbReference>
<dbReference type="Pfam" id="PF20145">
    <property type="entry name" value="ARMET_N"/>
    <property type="match status" value="1"/>
</dbReference>
<dbReference type="Proteomes" id="UP001652642">
    <property type="component" value="Chromosome 5"/>
</dbReference>
<dbReference type="GO" id="GO:0005615">
    <property type="term" value="C:extracellular space"/>
    <property type="evidence" value="ECO:0007669"/>
    <property type="project" value="TreeGrafter"/>
</dbReference>
<evidence type="ECO:0000256" key="1">
    <source>
        <dbReference type="ARBA" id="ARBA00004613"/>
    </source>
</evidence>
<evidence type="ECO:0000313" key="10">
    <source>
        <dbReference type="RefSeq" id="XP_020653426.2"/>
    </source>
</evidence>
<dbReference type="OrthoDB" id="5597848at2759"/>
<feature type="signal peptide" evidence="6">
    <location>
        <begin position="1"/>
        <end position="33"/>
    </location>
</feature>
<dbReference type="GO" id="GO:0005783">
    <property type="term" value="C:endoplasmic reticulum"/>
    <property type="evidence" value="ECO:0007669"/>
    <property type="project" value="TreeGrafter"/>
</dbReference>
<evidence type="ECO:0000259" key="7">
    <source>
        <dbReference type="Pfam" id="PF10208"/>
    </source>
</evidence>
<comment type="similarity">
    <text evidence="2">Belongs to the ARMET family.</text>
</comment>
<dbReference type="CTD" id="441549"/>
<dbReference type="PANTHER" id="PTHR12990">
    <property type="entry name" value="ARMET-LIKE PROTEIN"/>
    <property type="match status" value="1"/>
</dbReference>
<reference evidence="10" key="1">
    <citation type="submission" date="2025-08" db="UniProtKB">
        <authorList>
            <consortium name="RefSeq"/>
        </authorList>
    </citation>
    <scope>IDENTIFICATION</scope>
</reference>
<dbReference type="SUPFAM" id="SSF68906">
    <property type="entry name" value="SAP domain"/>
    <property type="match status" value="1"/>
</dbReference>
<evidence type="ECO:0000256" key="5">
    <source>
        <dbReference type="ARBA" id="ARBA00023157"/>
    </source>
</evidence>
<evidence type="ECO:0000256" key="2">
    <source>
        <dbReference type="ARBA" id="ARBA00005617"/>
    </source>
</evidence>
<proteinExistence type="inferred from homology"/>
<evidence type="ECO:0000259" key="8">
    <source>
        <dbReference type="Pfam" id="PF20145"/>
    </source>
</evidence>
<sequence length="194" mass="21638">MWVLSWSFCPVSCCSLAALTLAAFCLGPRAACALPPRSTEEAPCEVCQGFLGRFYNSLKEKYSDFSMASIESELIRTCRNTKGKENRLCYYLGATSDAATKIVSEVSRPMSAHVPVPKICEKLKKADIQICELKYERKLDLTSVDLSKLKVAELRKILENWGEVCRACIEKTDFVDLIKELAPKHMASASRAEL</sequence>
<dbReference type="GO" id="GO:0031175">
    <property type="term" value="P:neuron projection development"/>
    <property type="evidence" value="ECO:0007669"/>
    <property type="project" value="TreeGrafter"/>
</dbReference>
<dbReference type="InterPro" id="IPR019345">
    <property type="entry name" value="ARMET_C"/>
</dbReference>
<dbReference type="KEGG" id="pvt:110081224"/>
<dbReference type="InterPro" id="IPR045333">
    <property type="entry name" value="ARMET-like"/>
</dbReference>
<dbReference type="PANTHER" id="PTHR12990:SF9">
    <property type="entry name" value="CEREBRAL DOPAMINE NEUROTROPHIC FACTOR"/>
    <property type="match status" value="1"/>
</dbReference>
<dbReference type="Gene3D" id="1.10.720.30">
    <property type="entry name" value="SAP domain"/>
    <property type="match status" value="1"/>
</dbReference>
<organism evidence="9 10">
    <name type="scientific">Pogona vitticeps</name>
    <name type="common">central bearded dragon</name>
    <dbReference type="NCBI Taxonomy" id="103695"/>
    <lineage>
        <taxon>Eukaryota</taxon>
        <taxon>Metazoa</taxon>
        <taxon>Chordata</taxon>
        <taxon>Craniata</taxon>
        <taxon>Vertebrata</taxon>
        <taxon>Euteleostomi</taxon>
        <taxon>Lepidosauria</taxon>
        <taxon>Squamata</taxon>
        <taxon>Bifurcata</taxon>
        <taxon>Unidentata</taxon>
        <taxon>Episquamata</taxon>
        <taxon>Toxicofera</taxon>
        <taxon>Iguania</taxon>
        <taxon>Acrodonta</taxon>
        <taxon>Agamidae</taxon>
        <taxon>Amphibolurinae</taxon>
        <taxon>Pogona</taxon>
    </lineage>
</organism>
<evidence type="ECO:0000313" key="9">
    <source>
        <dbReference type="Proteomes" id="UP001652642"/>
    </source>
</evidence>
<keyword evidence="5" id="KW-1015">Disulfide bond</keyword>
<evidence type="ECO:0000256" key="4">
    <source>
        <dbReference type="ARBA" id="ARBA00022729"/>
    </source>
</evidence>
<evidence type="ECO:0000256" key="6">
    <source>
        <dbReference type="SAM" id="SignalP"/>
    </source>
</evidence>